<comment type="caution">
    <text evidence="1">The sequence shown here is derived from an EMBL/GenBank/DDBJ whole genome shotgun (WGS) entry which is preliminary data.</text>
</comment>
<organism evidence="1 2">
    <name type="scientific">Neocallimastix californiae</name>
    <dbReference type="NCBI Taxonomy" id="1754190"/>
    <lineage>
        <taxon>Eukaryota</taxon>
        <taxon>Fungi</taxon>
        <taxon>Fungi incertae sedis</taxon>
        <taxon>Chytridiomycota</taxon>
        <taxon>Chytridiomycota incertae sedis</taxon>
        <taxon>Neocallimastigomycetes</taxon>
        <taxon>Neocallimastigales</taxon>
        <taxon>Neocallimastigaceae</taxon>
        <taxon>Neocallimastix</taxon>
    </lineage>
</organism>
<evidence type="ECO:0000313" key="2">
    <source>
        <dbReference type="Proteomes" id="UP000193920"/>
    </source>
</evidence>
<protein>
    <submittedName>
        <fullName evidence="1">Uncharacterized protein</fullName>
    </submittedName>
</protein>
<dbReference type="Gene3D" id="3.40.190.10">
    <property type="entry name" value="Periplasmic binding protein-like II"/>
    <property type="match status" value="1"/>
</dbReference>
<dbReference type="SUPFAM" id="SSF53850">
    <property type="entry name" value="Periplasmic binding protein-like II"/>
    <property type="match status" value="1"/>
</dbReference>
<sequence length="327" mass="39020">MKHEKPLKYHIIIFIWINLINIIQICVGKKDIDKNNPEKFTIDLFNDNSEFISRYHYTYNYTTLFFNEYEEIKLIHDAKSAVICNSEDIDKGDDEKETVLFWTTPYSGKYYNMTSIFMSAFPIWYNEQKKQNKIFCLKFYDAGWDDNVNAEICKDEKPCPDMIMIGTTQLSYRYKNDETLNLEPYFRKYFKKTGKSIESLINKYSYYDYHLGNNWLAVPLIVDFRTFWFNITTFDYCIDQGYDLHYPPPISDYWGRNYHKTWTWEKVFEYAKKIKNCTGLPGLNFPRSNSYEDAKAFIILCQSLGIPFITEDINSNVKNVDFVVKNT</sequence>
<evidence type="ECO:0000313" key="1">
    <source>
        <dbReference type="EMBL" id="ORY56040.1"/>
    </source>
</evidence>
<dbReference type="STRING" id="1754190.A0A1Y2D9V4"/>
<keyword evidence="2" id="KW-1185">Reference proteome</keyword>
<dbReference type="AlphaFoldDB" id="A0A1Y2D9V4"/>
<name>A0A1Y2D9V4_9FUNG</name>
<accession>A0A1Y2D9V4</accession>
<dbReference type="Proteomes" id="UP000193920">
    <property type="component" value="Unassembled WGS sequence"/>
</dbReference>
<dbReference type="EMBL" id="MCOG01000075">
    <property type="protein sequence ID" value="ORY56040.1"/>
    <property type="molecule type" value="Genomic_DNA"/>
</dbReference>
<gene>
    <name evidence="1" type="ORF">LY90DRAFT_262386</name>
</gene>
<proteinExistence type="predicted"/>
<reference evidence="1 2" key="1">
    <citation type="submission" date="2016-08" db="EMBL/GenBank/DDBJ databases">
        <title>A Parts List for Fungal Cellulosomes Revealed by Comparative Genomics.</title>
        <authorList>
            <consortium name="DOE Joint Genome Institute"/>
            <person name="Haitjema C.H."/>
            <person name="Gilmore S.P."/>
            <person name="Henske J.K."/>
            <person name="Solomon K.V."/>
            <person name="De Groot R."/>
            <person name="Kuo A."/>
            <person name="Mondo S.J."/>
            <person name="Salamov A.A."/>
            <person name="Labutti K."/>
            <person name="Zhao Z."/>
            <person name="Chiniquy J."/>
            <person name="Barry K."/>
            <person name="Brewer H.M."/>
            <person name="Purvine S.O."/>
            <person name="Wright A.T."/>
            <person name="Boxma B."/>
            <person name="Van Alen T."/>
            <person name="Hackstein J.H."/>
            <person name="Baker S.E."/>
            <person name="Grigoriev I.V."/>
            <person name="O'Malley M.A."/>
        </authorList>
    </citation>
    <scope>NUCLEOTIDE SEQUENCE [LARGE SCALE GENOMIC DNA]</scope>
    <source>
        <strain evidence="1 2">G1</strain>
    </source>
</reference>